<dbReference type="Proteomes" id="UP000299102">
    <property type="component" value="Unassembled WGS sequence"/>
</dbReference>
<evidence type="ECO:0000313" key="1">
    <source>
        <dbReference type="EMBL" id="GBP19198.1"/>
    </source>
</evidence>
<comment type="caution">
    <text evidence="1">The sequence shown here is derived from an EMBL/GenBank/DDBJ whole genome shotgun (WGS) entry which is preliminary data.</text>
</comment>
<reference evidence="1 2" key="1">
    <citation type="journal article" date="2019" name="Commun. Biol.">
        <title>The bagworm genome reveals a unique fibroin gene that provides high tensile strength.</title>
        <authorList>
            <person name="Kono N."/>
            <person name="Nakamura H."/>
            <person name="Ohtoshi R."/>
            <person name="Tomita M."/>
            <person name="Numata K."/>
            <person name="Arakawa K."/>
        </authorList>
    </citation>
    <scope>NUCLEOTIDE SEQUENCE [LARGE SCALE GENOMIC DNA]</scope>
</reference>
<organism evidence="1 2">
    <name type="scientific">Eumeta variegata</name>
    <name type="common">Bagworm moth</name>
    <name type="synonym">Eumeta japonica</name>
    <dbReference type="NCBI Taxonomy" id="151549"/>
    <lineage>
        <taxon>Eukaryota</taxon>
        <taxon>Metazoa</taxon>
        <taxon>Ecdysozoa</taxon>
        <taxon>Arthropoda</taxon>
        <taxon>Hexapoda</taxon>
        <taxon>Insecta</taxon>
        <taxon>Pterygota</taxon>
        <taxon>Neoptera</taxon>
        <taxon>Endopterygota</taxon>
        <taxon>Lepidoptera</taxon>
        <taxon>Glossata</taxon>
        <taxon>Ditrysia</taxon>
        <taxon>Tineoidea</taxon>
        <taxon>Psychidae</taxon>
        <taxon>Oiketicinae</taxon>
        <taxon>Eumeta</taxon>
    </lineage>
</organism>
<protein>
    <submittedName>
        <fullName evidence="1">Uncharacterized protein</fullName>
    </submittedName>
</protein>
<sequence>MAKRQASSTDYSKTRINSQDVNTLCLSYSLPIAAAKSAGLTSTTSLGGFRRPHNSTCRWRSWESRKRDLVATLLPVLRLTPKIPGVVDRFRETFPRKEVTAHLISALRMYAPEPEVAEMSGIRRWISLKWLQR</sequence>
<dbReference type="EMBL" id="BGZK01000105">
    <property type="protein sequence ID" value="GBP19198.1"/>
    <property type="molecule type" value="Genomic_DNA"/>
</dbReference>
<gene>
    <name evidence="1" type="ORF">EVAR_11520_1</name>
</gene>
<accession>A0A4C1TZ43</accession>
<dbReference type="AlphaFoldDB" id="A0A4C1TZ43"/>
<evidence type="ECO:0000313" key="2">
    <source>
        <dbReference type="Proteomes" id="UP000299102"/>
    </source>
</evidence>
<proteinExistence type="predicted"/>
<name>A0A4C1TZ43_EUMVA</name>
<keyword evidence="2" id="KW-1185">Reference proteome</keyword>